<dbReference type="eggNOG" id="KOG1601">
    <property type="taxonomic scope" value="Eukaryota"/>
</dbReference>
<keyword evidence="5" id="KW-0805">Transcription regulation</keyword>
<feature type="compositionally biased region" description="Polar residues" evidence="9">
    <location>
        <begin position="1"/>
        <end position="18"/>
    </location>
</feature>
<dbReference type="GO" id="GO:0045944">
    <property type="term" value="P:positive regulation of transcription by RNA polymerase II"/>
    <property type="evidence" value="ECO:0007669"/>
    <property type="project" value="TreeGrafter"/>
</dbReference>
<organism evidence="11 12">
    <name type="scientific">Schizosaccharomyces octosporus (strain yFS286)</name>
    <name type="common">Fission yeast</name>
    <name type="synonym">Octosporomyces octosporus</name>
    <dbReference type="NCBI Taxonomy" id="483514"/>
    <lineage>
        <taxon>Eukaryota</taxon>
        <taxon>Fungi</taxon>
        <taxon>Dikarya</taxon>
        <taxon>Ascomycota</taxon>
        <taxon>Taphrinomycotina</taxon>
        <taxon>Schizosaccharomycetes</taxon>
        <taxon>Schizosaccharomycetales</taxon>
        <taxon>Schizosaccharomycetaceae</taxon>
        <taxon>Schizosaccharomyces</taxon>
    </lineage>
</organism>
<dbReference type="GO" id="GO:0000978">
    <property type="term" value="F:RNA polymerase II cis-regulatory region sequence-specific DNA binding"/>
    <property type="evidence" value="ECO:0007669"/>
    <property type="project" value="TreeGrafter"/>
</dbReference>
<keyword evidence="12" id="KW-1185">Reference proteome</keyword>
<dbReference type="OrthoDB" id="515401at2759"/>
<dbReference type="GeneID" id="25032906"/>
<dbReference type="InterPro" id="IPR000679">
    <property type="entry name" value="Znf_GATA"/>
</dbReference>
<dbReference type="SUPFAM" id="SSF57716">
    <property type="entry name" value="Glucocorticoid receptor-like (DNA-binding domain)"/>
    <property type="match status" value="2"/>
</dbReference>
<evidence type="ECO:0000259" key="10">
    <source>
        <dbReference type="PROSITE" id="PS50114"/>
    </source>
</evidence>
<proteinExistence type="predicted"/>
<keyword evidence="7" id="KW-0539">Nucleus</keyword>
<evidence type="ECO:0000256" key="1">
    <source>
        <dbReference type="ARBA" id="ARBA00004123"/>
    </source>
</evidence>
<evidence type="ECO:0000313" key="12">
    <source>
        <dbReference type="Proteomes" id="UP000016088"/>
    </source>
</evidence>
<evidence type="ECO:0000256" key="9">
    <source>
        <dbReference type="SAM" id="MobiDB-lite"/>
    </source>
</evidence>
<evidence type="ECO:0000256" key="6">
    <source>
        <dbReference type="ARBA" id="ARBA00023163"/>
    </source>
</evidence>
<protein>
    <submittedName>
        <fullName evidence="11">Transcription factor</fullName>
    </submittedName>
</protein>
<dbReference type="GO" id="GO:0000122">
    <property type="term" value="P:negative regulation of transcription by RNA polymerase II"/>
    <property type="evidence" value="ECO:0007669"/>
    <property type="project" value="TreeGrafter"/>
</dbReference>
<evidence type="ECO:0000256" key="8">
    <source>
        <dbReference type="PROSITE-ProRule" id="PRU00094"/>
    </source>
</evidence>
<evidence type="ECO:0000256" key="5">
    <source>
        <dbReference type="ARBA" id="ARBA00023015"/>
    </source>
</evidence>
<dbReference type="InterPro" id="IPR039355">
    <property type="entry name" value="Transcription_factor_GATA"/>
</dbReference>
<evidence type="ECO:0000256" key="3">
    <source>
        <dbReference type="ARBA" id="ARBA00022771"/>
    </source>
</evidence>
<dbReference type="Gene3D" id="3.30.50.10">
    <property type="entry name" value="Erythroid Transcription Factor GATA-1, subunit A"/>
    <property type="match status" value="2"/>
</dbReference>
<gene>
    <name evidence="11" type="ORF">SOCG_03938</name>
</gene>
<feature type="domain" description="GATA-type" evidence="10">
    <location>
        <begin position="350"/>
        <end position="398"/>
    </location>
</feature>
<dbReference type="PROSITE" id="PS00344">
    <property type="entry name" value="GATA_ZN_FINGER_1"/>
    <property type="match status" value="1"/>
</dbReference>
<dbReference type="GO" id="GO:0005634">
    <property type="term" value="C:nucleus"/>
    <property type="evidence" value="ECO:0007669"/>
    <property type="project" value="UniProtKB-SubCell"/>
</dbReference>
<dbReference type="VEuPathDB" id="FungiDB:SOCG_03938"/>
<keyword evidence="4" id="KW-0862">Zinc</keyword>
<feature type="region of interest" description="Disordered" evidence="9">
    <location>
        <begin position="1"/>
        <end position="30"/>
    </location>
</feature>
<feature type="domain" description="GATA-type" evidence="10">
    <location>
        <begin position="398"/>
        <end position="452"/>
    </location>
</feature>
<dbReference type="GO" id="GO:0000981">
    <property type="term" value="F:DNA-binding transcription factor activity, RNA polymerase II-specific"/>
    <property type="evidence" value="ECO:0007669"/>
    <property type="project" value="TreeGrafter"/>
</dbReference>
<dbReference type="PRINTS" id="PR00619">
    <property type="entry name" value="GATAZNFINGER"/>
</dbReference>
<dbReference type="CDD" id="cd00202">
    <property type="entry name" value="ZnF_GATA"/>
    <property type="match status" value="2"/>
</dbReference>
<feature type="region of interest" description="Disordered" evidence="9">
    <location>
        <begin position="453"/>
        <end position="486"/>
    </location>
</feature>
<accession>S9RD31</accession>
<dbReference type="EMBL" id="KE503207">
    <property type="protein sequence ID" value="EPX72004.1"/>
    <property type="molecule type" value="Genomic_DNA"/>
</dbReference>
<reference evidence="11 12" key="1">
    <citation type="journal article" date="2011" name="Science">
        <title>Comparative functional genomics of the fission yeasts.</title>
        <authorList>
            <person name="Rhind N."/>
            <person name="Chen Z."/>
            <person name="Yassour M."/>
            <person name="Thompson D.A."/>
            <person name="Haas B.J."/>
            <person name="Habib N."/>
            <person name="Wapinski I."/>
            <person name="Roy S."/>
            <person name="Lin M.F."/>
            <person name="Heiman D.I."/>
            <person name="Young S.K."/>
            <person name="Furuya K."/>
            <person name="Guo Y."/>
            <person name="Pidoux A."/>
            <person name="Chen H.M."/>
            <person name="Robbertse B."/>
            <person name="Goldberg J.M."/>
            <person name="Aoki K."/>
            <person name="Bayne E.H."/>
            <person name="Berlin A.M."/>
            <person name="Desjardins C.A."/>
            <person name="Dobbs E."/>
            <person name="Dukaj L."/>
            <person name="Fan L."/>
            <person name="FitzGerald M.G."/>
            <person name="French C."/>
            <person name="Gujja S."/>
            <person name="Hansen K."/>
            <person name="Keifenheim D."/>
            <person name="Levin J.Z."/>
            <person name="Mosher R.A."/>
            <person name="Mueller C.A."/>
            <person name="Pfiffner J."/>
            <person name="Priest M."/>
            <person name="Russ C."/>
            <person name="Smialowska A."/>
            <person name="Swoboda P."/>
            <person name="Sykes S.M."/>
            <person name="Vaughn M."/>
            <person name="Vengrova S."/>
            <person name="Yoder R."/>
            <person name="Zeng Q."/>
            <person name="Allshire R."/>
            <person name="Baulcombe D."/>
            <person name="Birren B.W."/>
            <person name="Brown W."/>
            <person name="Ekwall K."/>
            <person name="Kellis M."/>
            <person name="Leatherwood J."/>
            <person name="Levin H."/>
            <person name="Margalit H."/>
            <person name="Martienssen R."/>
            <person name="Nieduszynski C.A."/>
            <person name="Spatafora J.W."/>
            <person name="Friedman N."/>
            <person name="Dalgaard J.Z."/>
            <person name="Baumann P."/>
            <person name="Niki H."/>
            <person name="Regev A."/>
            <person name="Nusbaum C."/>
        </authorList>
    </citation>
    <scope>NUCLEOTIDE SEQUENCE [LARGE SCALE GENOMIC DNA]</scope>
    <source>
        <strain evidence="12">yFS286</strain>
    </source>
</reference>
<feature type="compositionally biased region" description="Polar residues" evidence="9">
    <location>
        <begin position="96"/>
        <end position="106"/>
    </location>
</feature>
<keyword evidence="2" id="KW-0479">Metal-binding</keyword>
<evidence type="ECO:0000256" key="4">
    <source>
        <dbReference type="ARBA" id="ARBA00022833"/>
    </source>
</evidence>
<evidence type="ECO:0000256" key="2">
    <source>
        <dbReference type="ARBA" id="ARBA00022723"/>
    </source>
</evidence>
<dbReference type="AlphaFoldDB" id="S9RD31"/>
<dbReference type="OMA" id="MMESMLL"/>
<dbReference type="InterPro" id="IPR013088">
    <property type="entry name" value="Znf_NHR/GATA"/>
</dbReference>
<evidence type="ECO:0000313" key="11">
    <source>
        <dbReference type="EMBL" id="EPX72004.1"/>
    </source>
</evidence>
<dbReference type="Proteomes" id="UP000016088">
    <property type="component" value="Unassembled WGS sequence"/>
</dbReference>
<dbReference type="PANTHER" id="PTHR10071">
    <property type="entry name" value="TRANSCRIPTION FACTOR GATA FAMILY MEMBER"/>
    <property type="match status" value="1"/>
</dbReference>
<dbReference type="HOGENOM" id="CLU_531163_0_0_1"/>
<dbReference type="GO" id="GO:0008270">
    <property type="term" value="F:zinc ion binding"/>
    <property type="evidence" value="ECO:0007669"/>
    <property type="project" value="UniProtKB-KW"/>
</dbReference>
<sequence length="520" mass="56691">MNYRSQQSQFPFGQSLPTSLAEGVPEGSMPPVDYPSLFPSSHLSDEALFPFASQKKSHHSEHENSDFHFDPELMFNLLSDPSSSLASVKSNIPPKSASTAIPSTKPASLPVWASYPSLSSAPMQPPAPGKPRKSASFYDSPSWSGNLGIGSHIDNETFSVQNSILSEPTPPFTFAPTPSSAFLETPLHGSSDLDFSLGDNQTPLFPAADGDCQRAFSSISYLNGNDCKMTNAGFRPPQNKRPAYDSPHDVSDYYTRRNECNAGPEYSTSVSSMEPYFSYEAFGSEVSQNGAPNTPNSFSHDGFGGSPSLCSPRKSALTAGLASSAPTRAHIPTAKLARVVKPKRVREHVCFNCGATQTPLWRRTADKHHYLCNACGLYTKQYGVMRPLTPKNKSSQKGPENLICANCNATKTSLWRKNRVGQTVCNACGLYARLHGHDRPLGLKKNKLIRRRRGRLCDESPTSDSVKSDDSPELSQSISSSELHESKFLNEPMSLFSENMMESMLLPVKAEPDTPFSASL</sequence>
<keyword evidence="3 8" id="KW-0863">Zinc-finger</keyword>
<comment type="subcellular location">
    <subcellularLocation>
        <location evidence="1">Nucleus</location>
    </subcellularLocation>
</comment>
<evidence type="ECO:0000256" key="7">
    <source>
        <dbReference type="ARBA" id="ARBA00023242"/>
    </source>
</evidence>
<dbReference type="Pfam" id="PF00320">
    <property type="entry name" value="GATA"/>
    <property type="match status" value="2"/>
</dbReference>
<dbReference type="RefSeq" id="XP_013019302.1">
    <property type="nucleotide sequence ID" value="XM_013163848.1"/>
</dbReference>
<name>S9RD31_SCHOY</name>
<dbReference type="SMART" id="SM00401">
    <property type="entry name" value="ZnF_GATA"/>
    <property type="match status" value="2"/>
</dbReference>
<keyword evidence="6" id="KW-0804">Transcription</keyword>
<dbReference type="PROSITE" id="PS50114">
    <property type="entry name" value="GATA_ZN_FINGER_2"/>
    <property type="match status" value="2"/>
</dbReference>
<dbReference type="PANTHER" id="PTHR10071:SF335">
    <property type="entry name" value="IRON-SENSING TRANSCRIPTIONAL REPRESSOR-RELATED"/>
    <property type="match status" value="1"/>
</dbReference>
<feature type="region of interest" description="Disordered" evidence="9">
    <location>
        <begin position="86"/>
        <end position="106"/>
    </location>
</feature>